<protein>
    <submittedName>
        <fullName evidence="1">Uncharacterized protein</fullName>
    </submittedName>
</protein>
<dbReference type="Proteomes" id="UP000596742">
    <property type="component" value="Unassembled WGS sequence"/>
</dbReference>
<proteinExistence type="predicted"/>
<accession>A0A8B6FUN3</accession>
<dbReference type="AlphaFoldDB" id="A0A8B6FUN3"/>
<evidence type="ECO:0000313" key="2">
    <source>
        <dbReference type="Proteomes" id="UP000596742"/>
    </source>
</evidence>
<comment type="caution">
    <text evidence="1">The sequence shown here is derived from an EMBL/GenBank/DDBJ whole genome shotgun (WGS) entry which is preliminary data.</text>
</comment>
<keyword evidence="2" id="KW-1185">Reference proteome</keyword>
<dbReference type="EMBL" id="UYJE01007337">
    <property type="protein sequence ID" value="VDI53796.1"/>
    <property type="molecule type" value="Genomic_DNA"/>
</dbReference>
<organism evidence="1 2">
    <name type="scientific">Mytilus galloprovincialis</name>
    <name type="common">Mediterranean mussel</name>
    <dbReference type="NCBI Taxonomy" id="29158"/>
    <lineage>
        <taxon>Eukaryota</taxon>
        <taxon>Metazoa</taxon>
        <taxon>Spiralia</taxon>
        <taxon>Lophotrochozoa</taxon>
        <taxon>Mollusca</taxon>
        <taxon>Bivalvia</taxon>
        <taxon>Autobranchia</taxon>
        <taxon>Pteriomorphia</taxon>
        <taxon>Mytilida</taxon>
        <taxon>Mytiloidea</taxon>
        <taxon>Mytilidae</taxon>
        <taxon>Mytilinae</taxon>
        <taxon>Mytilus</taxon>
    </lineage>
</organism>
<name>A0A8B6FUN3_MYTGA</name>
<sequence>MGLQCDYGIIPETTSHLCVDRKFAVAPVARQPQVPDTKCSCKASFCHHYTIA</sequence>
<reference evidence="1" key="1">
    <citation type="submission" date="2018-11" db="EMBL/GenBank/DDBJ databases">
        <authorList>
            <person name="Alioto T."/>
            <person name="Alioto T."/>
        </authorList>
    </citation>
    <scope>NUCLEOTIDE SEQUENCE</scope>
</reference>
<evidence type="ECO:0000313" key="1">
    <source>
        <dbReference type="EMBL" id="VDI53796.1"/>
    </source>
</evidence>
<gene>
    <name evidence="1" type="ORF">MGAL_10B002462</name>
</gene>